<evidence type="ECO:0000313" key="2">
    <source>
        <dbReference type="EMBL" id="SVA69807.1"/>
    </source>
</evidence>
<dbReference type="SUPFAM" id="SSF48452">
    <property type="entry name" value="TPR-like"/>
    <property type="match status" value="1"/>
</dbReference>
<protein>
    <submittedName>
        <fullName evidence="2">Uncharacterized protein</fullName>
    </submittedName>
</protein>
<feature type="compositionally biased region" description="Basic and acidic residues" evidence="1">
    <location>
        <begin position="168"/>
        <end position="180"/>
    </location>
</feature>
<dbReference type="EMBL" id="UINC01016840">
    <property type="protein sequence ID" value="SVA69807.1"/>
    <property type="molecule type" value="Genomic_DNA"/>
</dbReference>
<dbReference type="PROSITE" id="PS50005">
    <property type="entry name" value="TPR"/>
    <property type="match status" value="1"/>
</dbReference>
<dbReference type="Gene3D" id="1.25.40.10">
    <property type="entry name" value="Tetratricopeptide repeat domain"/>
    <property type="match status" value="1"/>
</dbReference>
<organism evidence="2">
    <name type="scientific">marine metagenome</name>
    <dbReference type="NCBI Taxonomy" id="408172"/>
    <lineage>
        <taxon>unclassified sequences</taxon>
        <taxon>metagenomes</taxon>
        <taxon>ecological metagenomes</taxon>
    </lineage>
</organism>
<dbReference type="SMART" id="SM00028">
    <property type="entry name" value="TPR"/>
    <property type="match status" value="2"/>
</dbReference>
<feature type="region of interest" description="Disordered" evidence="1">
    <location>
        <begin position="110"/>
        <end position="201"/>
    </location>
</feature>
<feature type="compositionally biased region" description="Basic and acidic residues" evidence="1">
    <location>
        <begin position="134"/>
        <end position="158"/>
    </location>
</feature>
<dbReference type="InterPro" id="IPR019734">
    <property type="entry name" value="TPR_rpt"/>
</dbReference>
<dbReference type="Pfam" id="PF00515">
    <property type="entry name" value="TPR_1"/>
    <property type="match status" value="1"/>
</dbReference>
<gene>
    <name evidence="2" type="ORF">METZ01_LOCUS122661</name>
</gene>
<feature type="compositionally biased region" description="Low complexity" evidence="1">
    <location>
        <begin position="110"/>
        <end position="133"/>
    </location>
</feature>
<evidence type="ECO:0000256" key="1">
    <source>
        <dbReference type="SAM" id="MobiDB-lite"/>
    </source>
</evidence>
<dbReference type="AlphaFoldDB" id="A0A381Y037"/>
<dbReference type="PROSITE" id="PS50293">
    <property type="entry name" value="TPR_REGION"/>
    <property type="match status" value="1"/>
</dbReference>
<proteinExistence type="predicted"/>
<reference evidence="2" key="1">
    <citation type="submission" date="2018-05" db="EMBL/GenBank/DDBJ databases">
        <authorList>
            <person name="Lanie J.A."/>
            <person name="Ng W.-L."/>
            <person name="Kazmierczak K.M."/>
            <person name="Andrzejewski T.M."/>
            <person name="Davidsen T.M."/>
            <person name="Wayne K.J."/>
            <person name="Tettelin H."/>
            <person name="Glass J.I."/>
            <person name="Rusch D."/>
            <person name="Podicherti R."/>
            <person name="Tsui H.-C.T."/>
            <person name="Winkler M.E."/>
        </authorList>
    </citation>
    <scope>NUCLEOTIDE SEQUENCE</scope>
</reference>
<sequence>MYQEQKYDRARAHYESILSKRENDKAAHFGRGASAYYQNDRETAVRSFNQALDTKDELLQSKVFYNLGNMSYEQQKIDESLVFYKKAMELDPSDKDAKINYELMMRQIQNQEKQQQNQDNKQESTDSQNQDQEQQQHDDQQSQDEQRQDNESAEKKEDNQDEIQAQSDQKEQDQKNEPDKQFSQPEETESQSKSDRQVQAEAILNALKDKEKINQKQQITRSKMFRLEKDW</sequence>
<name>A0A381Y037_9ZZZZ</name>
<accession>A0A381Y037</accession>
<dbReference type="InterPro" id="IPR011990">
    <property type="entry name" value="TPR-like_helical_dom_sf"/>
</dbReference>